<keyword evidence="2 5" id="KW-0812">Transmembrane</keyword>
<feature type="transmembrane region" description="Helical" evidence="5">
    <location>
        <begin position="421"/>
        <end position="441"/>
    </location>
</feature>
<reference evidence="7 8" key="1">
    <citation type="submission" date="2023-11" db="EMBL/GenBank/DDBJ databases">
        <authorList>
            <person name="Okamura Y."/>
        </authorList>
    </citation>
    <scope>NUCLEOTIDE SEQUENCE [LARGE SCALE GENOMIC DNA]</scope>
</reference>
<evidence type="ECO:0000259" key="6">
    <source>
        <dbReference type="Pfam" id="PF01490"/>
    </source>
</evidence>
<dbReference type="PANTHER" id="PTHR22950">
    <property type="entry name" value="AMINO ACID TRANSPORTER"/>
    <property type="match status" value="1"/>
</dbReference>
<evidence type="ECO:0000256" key="1">
    <source>
        <dbReference type="ARBA" id="ARBA00004141"/>
    </source>
</evidence>
<evidence type="ECO:0000256" key="2">
    <source>
        <dbReference type="ARBA" id="ARBA00022692"/>
    </source>
</evidence>
<evidence type="ECO:0000313" key="8">
    <source>
        <dbReference type="Proteomes" id="UP001497472"/>
    </source>
</evidence>
<comment type="subcellular location">
    <subcellularLocation>
        <location evidence="1">Membrane</location>
        <topology evidence="1">Multi-pass membrane protein</topology>
    </subcellularLocation>
</comment>
<accession>A0AAV1JJX6</accession>
<dbReference type="Pfam" id="PF01490">
    <property type="entry name" value="Aa_trans"/>
    <property type="match status" value="1"/>
</dbReference>
<dbReference type="GO" id="GO:0005774">
    <property type="term" value="C:vacuolar membrane"/>
    <property type="evidence" value="ECO:0007669"/>
    <property type="project" value="TreeGrafter"/>
</dbReference>
<proteinExistence type="predicted"/>
<evidence type="ECO:0000313" key="7">
    <source>
        <dbReference type="EMBL" id="CAK1549220.1"/>
    </source>
</evidence>
<feature type="transmembrane region" description="Helical" evidence="5">
    <location>
        <begin position="318"/>
        <end position="339"/>
    </location>
</feature>
<keyword evidence="4 5" id="KW-0472">Membrane</keyword>
<name>A0AAV1JJX6_9NEOP</name>
<comment type="caution">
    <text evidence="7">The sequence shown here is derived from an EMBL/GenBank/DDBJ whole genome shotgun (WGS) entry which is preliminary data.</text>
</comment>
<feature type="transmembrane region" description="Helical" evidence="5">
    <location>
        <begin position="210"/>
        <end position="227"/>
    </location>
</feature>
<keyword evidence="3 5" id="KW-1133">Transmembrane helix</keyword>
<organism evidence="7 8">
    <name type="scientific">Leptosia nina</name>
    <dbReference type="NCBI Taxonomy" id="320188"/>
    <lineage>
        <taxon>Eukaryota</taxon>
        <taxon>Metazoa</taxon>
        <taxon>Ecdysozoa</taxon>
        <taxon>Arthropoda</taxon>
        <taxon>Hexapoda</taxon>
        <taxon>Insecta</taxon>
        <taxon>Pterygota</taxon>
        <taxon>Neoptera</taxon>
        <taxon>Endopterygota</taxon>
        <taxon>Lepidoptera</taxon>
        <taxon>Glossata</taxon>
        <taxon>Ditrysia</taxon>
        <taxon>Papilionoidea</taxon>
        <taxon>Pieridae</taxon>
        <taxon>Pierinae</taxon>
        <taxon>Leptosia</taxon>
    </lineage>
</organism>
<dbReference type="Proteomes" id="UP001497472">
    <property type="component" value="Unassembled WGS sequence"/>
</dbReference>
<feature type="transmembrane region" description="Helical" evidence="5">
    <location>
        <begin position="386"/>
        <end position="409"/>
    </location>
</feature>
<evidence type="ECO:0000256" key="3">
    <source>
        <dbReference type="ARBA" id="ARBA00022989"/>
    </source>
</evidence>
<dbReference type="AlphaFoldDB" id="A0AAV1JJX6"/>
<dbReference type="PANTHER" id="PTHR22950:SF349">
    <property type="entry name" value="AMINO ACID TRANSPORTER TRANSMEMBRANE DOMAIN-CONTAINING PROTEIN"/>
    <property type="match status" value="1"/>
</dbReference>
<dbReference type="InterPro" id="IPR013057">
    <property type="entry name" value="AA_transpt_TM"/>
</dbReference>
<feature type="domain" description="Amino acid transporter transmembrane" evidence="6">
    <location>
        <begin position="37"/>
        <end position="441"/>
    </location>
</feature>
<keyword evidence="8" id="KW-1185">Reference proteome</keyword>
<dbReference type="EMBL" id="CAVLEF010000011">
    <property type="protein sequence ID" value="CAK1549220.1"/>
    <property type="molecule type" value="Genomic_DNA"/>
</dbReference>
<feature type="transmembrane region" description="Helical" evidence="5">
    <location>
        <begin position="131"/>
        <end position="151"/>
    </location>
</feature>
<feature type="transmembrane region" description="Helical" evidence="5">
    <location>
        <begin position="274"/>
        <end position="298"/>
    </location>
</feature>
<evidence type="ECO:0000256" key="4">
    <source>
        <dbReference type="ARBA" id="ARBA00023136"/>
    </source>
</evidence>
<feature type="transmembrane region" description="Helical" evidence="5">
    <location>
        <begin position="180"/>
        <end position="198"/>
    </location>
</feature>
<feature type="transmembrane region" description="Helical" evidence="5">
    <location>
        <begin position="69"/>
        <end position="89"/>
    </location>
</feature>
<protein>
    <recommendedName>
        <fullName evidence="6">Amino acid transporter transmembrane domain-containing protein</fullName>
    </recommendedName>
</protein>
<sequence length="451" mass="50541">MAQAEPGGRGNFKNFARTQAEEDAFDYVTMRHNPKPTGVIGSIAHMVKGALGGGILSGHVAYMKAGVGVAAPFNLLFGIYMGYCLYILVMSAQKLYRRTHVPSMSYPDVGEAAMACCPNPKIARFSRYFRYSIDAIICIDLFGACACYQIIIAKSIKQLVENTQRTSIDGIGPGYPSLRVYLACMIIPIIFICMITHLKWLAPFSIGANIVVLVIIFVAVYFAVIYNPSLSGMVGVTQLYQYFEFVGMSVFSMSCAGVVIPIENNMKNPKKYPLVLVVGMSLIILCTFLVSFFGYAAFLENCESPITVNFPMTVGPKVLKFLIVIMIYITHALNFWVPFNLCFYYLKQRHPEEKHLRWELFYRGCFVAMIGVIAIVFPNINALMGFLGTFCLSNMAFIWPNVIYLLTCWERPGLGKYKWRLWKAMVLIGIGFFLLICGSTVNINELMSVFR</sequence>
<gene>
    <name evidence="7" type="ORF">LNINA_LOCUS8536</name>
</gene>
<feature type="transmembrane region" description="Helical" evidence="5">
    <location>
        <begin position="239"/>
        <end position="262"/>
    </location>
</feature>
<evidence type="ECO:0000256" key="5">
    <source>
        <dbReference type="SAM" id="Phobius"/>
    </source>
</evidence>
<dbReference type="GO" id="GO:0015179">
    <property type="term" value="F:L-amino acid transmembrane transporter activity"/>
    <property type="evidence" value="ECO:0007669"/>
    <property type="project" value="TreeGrafter"/>
</dbReference>
<feature type="transmembrane region" description="Helical" evidence="5">
    <location>
        <begin position="360"/>
        <end position="380"/>
    </location>
</feature>